<keyword evidence="4" id="KW-0690">Ribosome biogenesis</keyword>
<evidence type="ECO:0000256" key="11">
    <source>
        <dbReference type="ARBA" id="ARBA00038041"/>
    </source>
</evidence>
<keyword evidence="10" id="KW-0539">Nucleus</keyword>
<comment type="function">
    <text evidence="1">ATP-binding RNA helicase involved in the biogenesis of 60S ribosomal subunits and is required for the normal formation of 25S and 5.8S rRNAs.</text>
</comment>
<dbReference type="GO" id="GO:0016787">
    <property type="term" value="F:hydrolase activity"/>
    <property type="evidence" value="ECO:0007669"/>
    <property type="project" value="UniProtKB-KW"/>
</dbReference>
<dbReference type="SMART" id="SM00490">
    <property type="entry name" value="HELICc"/>
    <property type="match status" value="1"/>
</dbReference>
<dbReference type="GO" id="GO:0042254">
    <property type="term" value="P:ribosome biogenesis"/>
    <property type="evidence" value="ECO:0007669"/>
    <property type="project" value="UniProtKB-KW"/>
</dbReference>
<feature type="short sequence motif" description="Q motif" evidence="13">
    <location>
        <begin position="52"/>
        <end position="80"/>
    </location>
</feature>
<evidence type="ECO:0000256" key="5">
    <source>
        <dbReference type="ARBA" id="ARBA00022741"/>
    </source>
</evidence>
<evidence type="ECO:0000259" key="17">
    <source>
        <dbReference type="PROSITE" id="PS51195"/>
    </source>
</evidence>
<dbReference type="InterPro" id="IPR027417">
    <property type="entry name" value="P-loop_NTPase"/>
</dbReference>
<evidence type="ECO:0000256" key="13">
    <source>
        <dbReference type="PROSITE-ProRule" id="PRU00552"/>
    </source>
</evidence>
<evidence type="ECO:0000256" key="9">
    <source>
        <dbReference type="ARBA" id="ARBA00022884"/>
    </source>
</evidence>
<protein>
    <recommendedName>
        <fullName evidence="3">RNA helicase</fullName>
        <ecNumber evidence="3">3.6.4.13</ecNumber>
    </recommendedName>
</protein>
<dbReference type="GO" id="GO:0005829">
    <property type="term" value="C:cytosol"/>
    <property type="evidence" value="ECO:0007669"/>
    <property type="project" value="TreeGrafter"/>
</dbReference>
<dbReference type="GO" id="GO:0005524">
    <property type="term" value="F:ATP binding"/>
    <property type="evidence" value="ECO:0007669"/>
    <property type="project" value="UniProtKB-KW"/>
</dbReference>
<dbReference type="AlphaFoldDB" id="A0A8H3ERN8"/>
<evidence type="ECO:0000256" key="6">
    <source>
        <dbReference type="ARBA" id="ARBA00022801"/>
    </source>
</evidence>
<feature type="domain" description="DEAD-box RNA helicase Q" evidence="17">
    <location>
        <begin position="52"/>
        <end position="80"/>
    </location>
</feature>
<keyword evidence="8" id="KW-0067">ATP-binding</keyword>
<dbReference type="EMBL" id="CAJPDQ010000006">
    <property type="protein sequence ID" value="CAF9910947.1"/>
    <property type="molecule type" value="Genomic_DNA"/>
</dbReference>
<dbReference type="Pfam" id="PF00270">
    <property type="entry name" value="DEAD"/>
    <property type="match status" value="1"/>
</dbReference>
<dbReference type="SMART" id="SM00487">
    <property type="entry name" value="DEXDc"/>
    <property type="match status" value="1"/>
</dbReference>
<feature type="region of interest" description="Disordered" evidence="14">
    <location>
        <begin position="562"/>
        <end position="603"/>
    </location>
</feature>
<evidence type="ECO:0000259" key="15">
    <source>
        <dbReference type="PROSITE" id="PS51192"/>
    </source>
</evidence>
<comment type="similarity">
    <text evidence="11">Belongs to the DEAD box helicase family. DDX56/DBP9 subfamily.</text>
</comment>
<comment type="subcellular location">
    <subcellularLocation>
        <location evidence="2">Nucleus</location>
    </subcellularLocation>
</comment>
<evidence type="ECO:0000256" key="14">
    <source>
        <dbReference type="SAM" id="MobiDB-lite"/>
    </source>
</evidence>
<proteinExistence type="inferred from homology"/>
<dbReference type="GO" id="GO:0010467">
    <property type="term" value="P:gene expression"/>
    <property type="evidence" value="ECO:0007669"/>
    <property type="project" value="UniProtKB-ARBA"/>
</dbReference>
<evidence type="ECO:0000256" key="1">
    <source>
        <dbReference type="ARBA" id="ARBA00003706"/>
    </source>
</evidence>
<dbReference type="InterPro" id="IPR011545">
    <property type="entry name" value="DEAD/DEAH_box_helicase_dom"/>
</dbReference>
<evidence type="ECO:0000256" key="12">
    <source>
        <dbReference type="ARBA" id="ARBA00047984"/>
    </source>
</evidence>
<comment type="catalytic activity">
    <reaction evidence="12">
        <text>ATP + H2O = ADP + phosphate + H(+)</text>
        <dbReference type="Rhea" id="RHEA:13065"/>
        <dbReference type="ChEBI" id="CHEBI:15377"/>
        <dbReference type="ChEBI" id="CHEBI:15378"/>
        <dbReference type="ChEBI" id="CHEBI:30616"/>
        <dbReference type="ChEBI" id="CHEBI:43474"/>
        <dbReference type="ChEBI" id="CHEBI:456216"/>
        <dbReference type="EC" id="3.6.4.13"/>
    </reaction>
</comment>
<dbReference type="GO" id="GO:0003724">
    <property type="term" value="F:RNA helicase activity"/>
    <property type="evidence" value="ECO:0007669"/>
    <property type="project" value="UniProtKB-EC"/>
</dbReference>
<dbReference type="InterPro" id="IPR050079">
    <property type="entry name" value="DEAD_box_RNA_helicase"/>
</dbReference>
<keyword evidence="5" id="KW-0547">Nucleotide-binding</keyword>
<organism evidence="18 19">
    <name type="scientific">Gomphillus americanus</name>
    <dbReference type="NCBI Taxonomy" id="1940652"/>
    <lineage>
        <taxon>Eukaryota</taxon>
        <taxon>Fungi</taxon>
        <taxon>Dikarya</taxon>
        <taxon>Ascomycota</taxon>
        <taxon>Pezizomycotina</taxon>
        <taxon>Lecanoromycetes</taxon>
        <taxon>OSLEUM clade</taxon>
        <taxon>Ostropomycetidae</taxon>
        <taxon>Ostropales</taxon>
        <taxon>Graphidaceae</taxon>
        <taxon>Gomphilloideae</taxon>
        <taxon>Gomphillus</taxon>
    </lineage>
</organism>
<accession>A0A8H3ERN8</accession>
<evidence type="ECO:0000256" key="8">
    <source>
        <dbReference type="ARBA" id="ARBA00022840"/>
    </source>
</evidence>
<dbReference type="PANTHER" id="PTHR47959">
    <property type="entry name" value="ATP-DEPENDENT RNA HELICASE RHLE-RELATED"/>
    <property type="match status" value="1"/>
</dbReference>
<keyword evidence="6" id="KW-0378">Hydrolase</keyword>
<dbReference type="Proteomes" id="UP000664169">
    <property type="component" value="Unassembled WGS sequence"/>
</dbReference>
<feature type="domain" description="Helicase C-terminal" evidence="16">
    <location>
        <begin position="272"/>
        <end position="471"/>
    </location>
</feature>
<dbReference type="PROSITE" id="PS51192">
    <property type="entry name" value="HELICASE_ATP_BIND_1"/>
    <property type="match status" value="1"/>
</dbReference>
<dbReference type="EC" id="3.6.4.13" evidence="3"/>
<reference evidence="18" key="1">
    <citation type="submission" date="2021-03" db="EMBL/GenBank/DDBJ databases">
        <authorList>
            <person name="Tagirdzhanova G."/>
        </authorList>
    </citation>
    <scope>NUCLEOTIDE SEQUENCE</scope>
</reference>
<dbReference type="Gene3D" id="3.40.50.300">
    <property type="entry name" value="P-loop containing nucleotide triphosphate hydrolases"/>
    <property type="match status" value="2"/>
</dbReference>
<dbReference type="GO" id="GO:0005634">
    <property type="term" value="C:nucleus"/>
    <property type="evidence" value="ECO:0007669"/>
    <property type="project" value="UniProtKB-SubCell"/>
</dbReference>
<keyword evidence="7" id="KW-0347">Helicase</keyword>
<feature type="compositionally biased region" description="Basic residues" evidence="14">
    <location>
        <begin position="569"/>
        <end position="584"/>
    </location>
</feature>
<feature type="domain" description="Helicase ATP-binding" evidence="15">
    <location>
        <begin position="83"/>
        <end position="261"/>
    </location>
</feature>
<dbReference type="InterPro" id="IPR014014">
    <property type="entry name" value="RNA_helicase_DEAD_Q_motif"/>
</dbReference>
<dbReference type="InterPro" id="IPR001650">
    <property type="entry name" value="Helicase_C-like"/>
</dbReference>
<name>A0A8H3ERN8_9LECA</name>
<evidence type="ECO:0000313" key="18">
    <source>
        <dbReference type="EMBL" id="CAF9910947.1"/>
    </source>
</evidence>
<dbReference type="CDD" id="cd17961">
    <property type="entry name" value="DEADc_DDX56"/>
    <property type="match status" value="1"/>
</dbReference>
<dbReference type="OrthoDB" id="1191041at2759"/>
<evidence type="ECO:0000256" key="3">
    <source>
        <dbReference type="ARBA" id="ARBA00012552"/>
    </source>
</evidence>
<dbReference type="Pfam" id="PF00271">
    <property type="entry name" value="Helicase_C"/>
    <property type="match status" value="1"/>
</dbReference>
<dbReference type="GO" id="GO:0003723">
    <property type="term" value="F:RNA binding"/>
    <property type="evidence" value="ECO:0007669"/>
    <property type="project" value="UniProtKB-KW"/>
</dbReference>
<dbReference type="PROSITE" id="PS51194">
    <property type="entry name" value="HELICASE_CTER"/>
    <property type="match status" value="1"/>
</dbReference>
<dbReference type="PROSITE" id="PS51195">
    <property type="entry name" value="Q_MOTIF"/>
    <property type="match status" value="1"/>
</dbReference>
<dbReference type="CDD" id="cd18787">
    <property type="entry name" value="SF2_C_DEAD"/>
    <property type="match status" value="1"/>
</dbReference>
<dbReference type="SUPFAM" id="SSF52540">
    <property type="entry name" value="P-loop containing nucleoside triphosphate hydrolases"/>
    <property type="match status" value="2"/>
</dbReference>
<evidence type="ECO:0000256" key="10">
    <source>
        <dbReference type="ARBA" id="ARBA00023242"/>
    </source>
</evidence>
<evidence type="ECO:0000256" key="7">
    <source>
        <dbReference type="ARBA" id="ARBA00022806"/>
    </source>
</evidence>
<gene>
    <name evidence="18" type="ORF">GOMPHAMPRED_007241</name>
</gene>
<keyword evidence="9" id="KW-0694">RNA-binding</keyword>
<evidence type="ECO:0000259" key="16">
    <source>
        <dbReference type="PROSITE" id="PS51194"/>
    </source>
</evidence>
<keyword evidence="19" id="KW-1185">Reference proteome</keyword>
<comment type="caution">
    <text evidence="18">The sequence shown here is derived from an EMBL/GenBank/DDBJ whole genome shotgun (WGS) entry which is preliminary data.</text>
</comment>
<feature type="region of interest" description="Disordered" evidence="14">
    <location>
        <begin position="1"/>
        <end position="51"/>
    </location>
</feature>
<dbReference type="PANTHER" id="PTHR47959:SF21">
    <property type="entry name" value="DEAD-BOX HELICASE 56"/>
    <property type="match status" value="1"/>
</dbReference>
<dbReference type="InterPro" id="IPR014001">
    <property type="entry name" value="Helicase_ATP-bd"/>
</dbReference>
<sequence>MTTQPPMKMKRKLNEKDVPTPIESPEPADGAGDQNLPQELPIEPSVSPQTVDSFENFGLDPRLLQAVAKEGLHKPTDVQTQAIPLALEGRDILAHAKTGSGKTLAFILPIIEKILQKKQSLQTTASVYALVLVPTKELAEQITRVFTTFTAYCTKHVRVLNLATKASDIVQRSLLAEHPDIVIATPARTCAHLPEASLDLSALSMLVVDEADLVLSFGHEKDVQTLVLALPDNVQSILMSATLRSEVDALKDLFCKDPIVLHLNETQEDNDKINQFVVKCAEDEKFLLIYVIVKLKLIKGKIIIFVADVDRSYRLKLFFEQFGIKSCVLNSELPVNSRLHTVEAFNKNVYDIIIAADENEIVLNERPEKKRKVSKDKEFGVSRGIDFKNVACVLNFDLPISSKSYTHRIGRTGRAGQTGMALSFVIPADKYRLNKHVTVPSTENDEEVLASIVKSQNKKGYEIKDYVFDMAQVDSFRYRMNDALKAVTRVAVREARTRELRNELINSEKLKRHFEENPEDLYHLRHDSELKAVRIQPHLKHVPDYLLPEGGRKAVNGGKGIGFVGLKGRTNKARKASRKNKGKPKGGVGKRTNPLKSFSAKRK</sequence>
<evidence type="ECO:0000313" key="19">
    <source>
        <dbReference type="Proteomes" id="UP000664169"/>
    </source>
</evidence>
<evidence type="ECO:0000256" key="2">
    <source>
        <dbReference type="ARBA" id="ARBA00004123"/>
    </source>
</evidence>
<evidence type="ECO:0000256" key="4">
    <source>
        <dbReference type="ARBA" id="ARBA00022517"/>
    </source>
</evidence>